<evidence type="ECO:0000313" key="3">
    <source>
        <dbReference type="Proteomes" id="UP000182944"/>
    </source>
</evidence>
<dbReference type="OrthoDB" id="3295600at2"/>
<keyword evidence="3" id="KW-1185">Reference proteome</keyword>
<gene>
    <name evidence="2" type="ORF">SAMN05444276_102625</name>
</gene>
<dbReference type="STRING" id="1545044.SAMN05444276_102625"/>
<proteinExistence type="predicted"/>
<dbReference type="EMBL" id="FNNA01000002">
    <property type="protein sequence ID" value="SDW96157.1"/>
    <property type="molecule type" value="Genomic_DNA"/>
</dbReference>
<dbReference type="Proteomes" id="UP000182944">
    <property type="component" value="Unassembled WGS sequence"/>
</dbReference>
<feature type="region of interest" description="Disordered" evidence="1">
    <location>
        <begin position="47"/>
        <end position="107"/>
    </location>
</feature>
<accession>A0A1H2XTL6</accession>
<dbReference type="RefSeq" id="WP_083388353.1">
    <property type="nucleotide sequence ID" value="NZ_FNNA01000002.1"/>
</dbReference>
<name>A0A1H2XTL6_9RHOB</name>
<sequence length="368" mass="38858">MTPPLAPARRPVAPAPGRSLAARPAPRTVRGAGLAALTALALSACAPEAPAPAPPSVPAPAPAARPAAVPPPLPRPEAATQAQLRRDRAEAARARAKAASAPPTTASATMAQYLENIEDTLLARGLLRTDDGAGIKVGAAKLAEDFVQIALRDEYQMNAAGRLVPGAHPAPLRRWDRPVTLTVEFGESVPEATRIRDRATIGDYAARLARISGHPVSMAGAGGNFVVLVLSEDERRAIGPRVAELIPGIPRADLAAIERLSPQNYCTVFAYSPGAGAAYSNAVAVIRAELPQRLRTSCVHEELAQGMGLANDSPDARPSIFNDDEEFAFLTRHDELLLKMLYDPRLRPGMTEAEARPIVQTIAAEMLP</sequence>
<dbReference type="Pfam" id="PF11150">
    <property type="entry name" value="DUF2927"/>
    <property type="match status" value="1"/>
</dbReference>
<reference evidence="3" key="1">
    <citation type="submission" date="2016-10" db="EMBL/GenBank/DDBJ databases">
        <authorList>
            <person name="Varghese N."/>
            <person name="Submissions S."/>
        </authorList>
    </citation>
    <scope>NUCLEOTIDE SEQUENCE [LARGE SCALE GENOMIC DNA]</scope>
    <source>
        <strain evidence="3">DSM 29303</strain>
    </source>
</reference>
<feature type="compositionally biased region" description="Low complexity" evidence="1">
    <location>
        <begin position="7"/>
        <end position="16"/>
    </location>
</feature>
<organism evidence="2 3">
    <name type="scientific">Paracoccus sanguinis</name>
    <dbReference type="NCBI Taxonomy" id="1545044"/>
    <lineage>
        <taxon>Bacteria</taxon>
        <taxon>Pseudomonadati</taxon>
        <taxon>Pseudomonadota</taxon>
        <taxon>Alphaproteobacteria</taxon>
        <taxon>Rhodobacterales</taxon>
        <taxon>Paracoccaceae</taxon>
        <taxon>Paracoccus</taxon>
    </lineage>
</organism>
<evidence type="ECO:0008006" key="4">
    <source>
        <dbReference type="Google" id="ProtNLM"/>
    </source>
</evidence>
<feature type="compositionally biased region" description="Pro residues" evidence="1">
    <location>
        <begin position="49"/>
        <end position="75"/>
    </location>
</feature>
<feature type="compositionally biased region" description="Basic and acidic residues" evidence="1">
    <location>
        <begin position="84"/>
        <end position="93"/>
    </location>
</feature>
<evidence type="ECO:0000256" key="1">
    <source>
        <dbReference type="SAM" id="MobiDB-lite"/>
    </source>
</evidence>
<protein>
    <recommendedName>
        <fullName evidence="4">DUF2927 domain-containing protein</fullName>
    </recommendedName>
</protein>
<dbReference type="InterPro" id="IPR021323">
    <property type="entry name" value="DUF2927"/>
</dbReference>
<evidence type="ECO:0000313" key="2">
    <source>
        <dbReference type="EMBL" id="SDW96157.1"/>
    </source>
</evidence>
<feature type="compositionally biased region" description="Low complexity" evidence="1">
    <location>
        <begin position="97"/>
        <end position="107"/>
    </location>
</feature>
<feature type="region of interest" description="Disordered" evidence="1">
    <location>
        <begin position="1"/>
        <end position="26"/>
    </location>
</feature>
<dbReference type="AlphaFoldDB" id="A0A1H2XTL6"/>